<feature type="compositionally biased region" description="Basic and acidic residues" evidence="1">
    <location>
        <begin position="270"/>
        <end position="288"/>
    </location>
</feature>
<comment type="caution">
    <text evidence="2">The sequence shown here is derived from an EMBL/GenBank/DDBJ whole genome shotgun (WGS) entry which is preliminary data.</text>
</comment>
<dbReference type="EMBL" id="JAHLUX010000009">
    <property type="protein sequence ID" value="KAG7816757.1"/>
    <property type="molecule type" value="Genomic_DNA"/>
</dbReference>
<proteinExistence type="predicted"/>
<name>A0AAN6DC04_PICAN</name>
<accession>A0AAN6DC04</accession>
<gene>
    <name evidence="2" type="ORF">KL928_004221</name>
</gene>
<evidence type="ECO:0000313" key="3">
    <source>
        <dbReference type="Proteomes" id="UP001196530"/>
    </source>
</evidence>
<protein>
    <submittedName>
        <fullName evidence="2">Uncharacterized protein</fullName>
    </submittedName>
</protein>
<dbReference type="AlphaFoldDB" id="A0AAN6DC04"/>
<feature type="region of interest" description="Disordered" evidence="1">
    <location>
        <begin position="268"/>
        <end position="341"/>
    </location>
</feature>
<dbReference type="RefSeq" id="XP_043058288.1">
    <property type="nucleotide sequence ID" value="XM_043204896.1"/>
</dbReference>
<organism evidence="2 3">
    <name type="scientific">Pichia angusta</name>
    <name type="common">Yeast</name>
    <name type="synonym">Hansenula polymorpha</name>
    <dbReference type="NCBI Taxonomy" id="870730"/>
    <lineage>
        <taxon>Eukaryota</taxon>
        <taxon>Fungi</taxon>
        <taxon>Dikarya</taxon>
        <taxon>Ascomycota</taxon>
        <taxon>Saccharomycotina</taxon>
        <taxon>Pichiomycetes</taxon>
        <taxon>Pichiales</taxon>
        <taxon>Pichiaceae</taxon>
        <taxon>Ogataea</taxon>
    </lineage>
</organism>
<sequence>MVVHLAVELLVDLLQRQALDLNKRPPDNHRLRKVVHAVDHVVFPRDVVERDRNHVLVEEAEPERDDLRERHALGPDTVVDDFDRIRHAQRRVAEGVGAAEQEHHEDQRVGGVDVGSVRVVFLDGSHDEQTHAHEQRGPQQNEHTAKPLGQIRAGGREEQVRDLQTQVQHDLPSRRRVAGVLQEQAQVGAHDVASGQLRGHAHPENDPQSPAVAPGLQHGLPADPVLLLVVQDLLDFLKLEGHERPGHVEAGKEAAVLRFDHLGNVRGGAHRVDGDGHADDDPADDEHGPVAGAGLQADAQKRQHRSDKHASLAPDAANIDQLRSEKTPDNRPDVDGGREKPLHARVQVEEVQVLVDHVEVGHHALVHAHGAAVDDGARQCNGHKLGTIDALGAYYL</sequence>
<evidence type="ECO:0000313" key="2">
    <source>
        <dbReference type="EMBL" id="KAG7816757.1"/>
    </source>
</evidence>
<feature type="region of interest" description="Disordered" evidence="1">
    <location>
        <begin position="197"/>
        <end position="217"/>
    </location>
</feature>
<evidence type="ECO:0000256" key="1">
    <source>
        <dbReference type="SAM" id="MobiDB-lite"/>
    </source>
</evidence>
<dbReference type="Proteomes" id="UP001196530">
    <property type="component" value="Unassembled WGS sequence"/>
</dbReference>
<dbReference type="GeneID" id="66128272"/>
<reference evidence="2" key="1">
    <citation type="journal article" date="2021" name="G3 (Bethesda)">
        <title>Genomic diversity, chromosomal rearrangements, and interspecies hybridization in the ogataea polymorpha species complex.</title>
        <authorList>
            <person name="Hanson S.J."/>
            <person name="Cinneide E.O."/>
            <person name="Salzberg L.I."/>
            <person name="Wolfe K.H."/>
            <person name="McGowan J."/>
            <person name="Fitzpatrick D.A."/>
            <person name="Matlin K."/>
        </authorList>
    </citation>
    <scope>NUCLEOTIDE SEQUENCE</scope>
    <source>
        <strain evidence="2">61-244</strain>
    </source>
</reference>
<feature type="compositionally biased region" description="Basic and acidic residues" evidence="1">
    <location>
        <begin position="322"/>
        <end position="341"/>
    </location>
</feature>